<evidence type="ECO:0000313" key="2">
    <source>
        <dbReference type="Proteomes" id="UP000289497"/>
    </source>
</evidence>
<sequence length="163" mass="19366">MKYTTYQHKPGTVTLNAVIDPFTELIEEIREGFRNLLSADMCKYQQINARAMMCALVWPSPEFLKDITGILELEKNELNTLMLEKLRMHTPQEWETLFKEGHEKEYEQTYNEYKASKKQMPEYLYISEDKETLEVKKTSLIMIMLDFYEEQAKNFTKNELGID</sequence>
<dbReference type="KEGG" id="mcou:NCTC10179_00126"/>
<dbReference type="Proteomes" id="UP000289497">
    <property type="component" value="Chromosome"/>
</dbReference>
<proteinExistence type="predicted"/>
<dbReference type="EMBL" id="LR215039">
    <property type="protein sequence ID" value="VEU75969.1"/>
    <property type="molecule type" value="Genomic_DNA"/>
</dbReference>
<dbReference type="RefSeq" id="WP_036434497.1">
    <property type="nucleotide sequence ID" value="NZ_LR215039.1"/>
</dbReference>
<accession>A0A449B5X7</accession>
<organism evidence="1 2">
    <name type="scientific">Mycoplasmopsis columboralis</name>
    <dbReference type="NCBI Taxonomy" id="171282"/>
    <lineage>
        <taxon>Bacteria</taxon>
        <taxon>Bacillati</taxon>
        <taxon>Mycoplasmatota</taxon>
        <taxon>Mycoplasmoidales</taxon>
        <taxon>Metamycoplasmataceae</taxon>
        <taxon>Mycoplasmopsis</taxon>
    </lineage>
</organism>
<protein>
    <submittedName>
        <fullName evidence="1">Uncharacterized protein</fullName>
    </submittedName>
</protein>
<evidence type="ECO:0000313" key="1">
    <source>
        <dbReference type="EMBL" id="VEU75969.1"/>
    </source>
</evidence>
<reference evidence="1 2" key="1">
    <citation type="submission" date="2019-01" db="EMBL/GenBank/DDBJ databases">
        <authorList>
            <consortium name="Pathogen Informatics"/>
        </authorList>
    </citation>
    <scope>NUCLEOTIDE SEQUENCE [LARGE SCALE GENOMIC DNA]</scope>
    <source>
        <strain evidence="1 2">NCTC10179</strain>
    </source>
</reference>
<keyword evidence="2" id="KW-1185">Reference proteome</keyword>
<name>A0A449B5X7_9BACT</name>
<dbReference type="AlphaFoldDB" id="A0A449B5X7"/>
<gene>
    <name evidence="1" type="ORF">NCTC10179_00126</name>
</gene>